<dbReference type="InterPro" id="IPR015330">
    <property type="entry name" value="DNA_primase/pol_bifunc_N"/>
</dbReference>
<accession>A0A4R8RTZ3</accession>
<sequence>MSAPAPICVPSDSDRLREYAKHGSLWGGERRRWHHPTVELLAQHAGVLTRLDELRSTDREIRMADVQRFLQAHGIQKPEIPTLQPNLTLEEAGNCVDLLQGHGLHLIPLLAEDKAPVQAGWNTAPALTREAAITHLASGGNLGWDVGRSRKIVIDCEDAQSTGAMLAAGFRPDIATANGLDMTSPKYGGRHFIFDRPEGIGDSQLRSRTGFALGGGKCDVLAAPYEEQHEVRTLMGGRLTVNVMRHGRYAVAPGSQLFEARAGRYTALAEFADGRTNGPAPLWLWGQGEAPAPVAELAGAAVPKVKRAYVPNPNSDRITQEVDAIDWDEWLAYCGDKLWFYGYDGTCGCGVYTYCNATSSPRSAILHDGCEYGWGAHAYSGTLAGQWGREHGSRLQLAAFLAGLSERELAREFSIDLGRTSLSGYTLEDLRVAERTSMLSTESAQGSAAVAEAGQTVASNGVWLQAQIAQIEAETRCWESVKLMRDVDDAASSRGLLNWGLFGAVAPRVAMHIPGHVRLVGSDGQEGGPSSGSAVALFSILLGGPEAGKSETMKIAADLVPLPSEAAATAAGTGEGIMKTFGSMVDAQGRNAEPDQSVDGAEAGDDDLDRFAARNSAFTWRWNTKSVLLWTAESESFMVELQRQGTKAMGIYRSAWMGEEVGTTTSDIKRRTFMPAHAYRFGVVMGAQLDSAALAPVLAGGRLGNPQRFGYFPVGIAEVVGSPRMSLPIPPLVYEGAAAPAAWAHELAEGQRPAVWVHWPPAARAEFEAARRKRRTDVFAAFDVEGILARAEAEDPLLDMAGHELLHQLKIAAVMARYEGLIDPTDAHWVAAGAVMRVRTAVLTATLGVLAACEKVERIRTGRERGEVSGHGKIAETATQDQYRLEIAEKALAAVTAAGTPLSENGIGGKWRPTARAVLSDVLKWCVDEKVLREAGTNRKGQRLYALPLTVVTTAPPVGSVASAG</sequence>
<dbReference type="SUPFAM" id="SSF56747">
    <property type="entry name" value="Prim-pol domain"/>
    <property type="match status" value="1"/>
</dbReference>
<evidence type="ECO:0000259" key="1">
    <source>
        <dbReference type="SMART" id="SM00943"/>
    </source>
</evidence>
<gene>
    <name evidence="2" type="ORF">DE4585_04772</name>
</gene>
<dbReference type="AlphaFoldDB" id="A0A4R8RTZ3"/>
<feature type="domain" description="DNA primase/polymerase bifunctional N-terminal" evidence="1">
    <location>
        <begin position="96"/>
        <end position="284"/>
    </location>
</feature>
<reference evidence="2 3" key="1">
    <citation type="journal article" date="2019" name="Sci. Rep.">
        <title>Extended insight into the Mycobacterium chelonae-abscessus complex through whole genome sequencing of Mycobacterium salmoniphilum outbreak and Mycobacterium salmoniphilum-like strains.</title>
        <authorList>
            <person name="Behra P.R.K."/>
            <person name="Das S."/>
            <person name="Pettersson B.M.F."/>
            <person name="Shirreff L."/>
            <person name="DuCote T."/>
            <person name="Jacobsson K.G."/>
            <person name="Ennis D.G."/>
            <person name="Kirsebom L.A."/>
        </authorList>
    </citation>
    <scope>NUCLEOTIDE SEQUENCE [LARGE SCALE GENOMIC DNA]</scope>
    <source>
        <strain evidence="2 3">DE 4585</strain>
    </source>
</reference>
<organism evidence="2 3">
    <name type="scientific">Mycobacteroides salmoniphilum</name>
    <dbReference type="NCBI Taxonomy" id="404941"/>
    <lineage>
        <taxon>Bacteria</taxon>
        <taxon>Bacillati</taxon>
        <taxon>Actinomycetota</taxon>
        <taxon>Actinomycetes</taxon>
        <taxon>Mycobacteriales</taxon>
        <taxon>Mycobacteriaceae</taxon>
        <taxon>Mycobacteroides</taxon>
    </lineage>
</organism>
<comment type="caution">
    <text evidence="2">The sequence shown here is derived from an EMBL/GenBank/DDBJ whole genome shotgun (WGS) entry which is preliminary data.</text>
</comment>
<dbReference type="EMBL" id="PECH01000010">
    <property type="protein sequence ID" value="TDZ77378.1"/>
    <property type="molecule type" value="Genomic_DNA"/>
</dbReference>
<proteinExistence type="predicted"/>
<dbReference type="SMART" id="SM00943">
    <property type="entry name" value="Prim-Pol"/>
    <property type="match status" value="1"/>
</dbReference>
<protein>
    <recommendedName>
        <fullName evidence="1">DNA primase/polymerase bifunctional N-terminal domain-containing protein</fullName>
    </recommendedName>
</protein>
<dbReference type="RefSeq" id="WP_134073962.1">
    <property type="nucleotide sequence ID" value="NZ_PECH01000010.1"/>
</dbReference>
<dbReference type="Pfam" id="PF09250">
    <property type="entry name" value="Prim-Pol"/>
    <property type="match status" value="1"/>
</dbReference>
<name>A0A4R8RTZ3_9MYCO</name>
<evidence type="ECO:0000313" key="3">
    <source>
        <dbReference type="Proteomes" id="UP000295117"/>
    </source>
</evidence>
<evidence type="ECO:0000313" key="2">
    <source>
        <dbReference type="EMBL" id="TDZ77378.1"/>
    </source>
</evidence>
<dbReference type="Proteomes" id="UP000295117">
    <property type="component" value="Unassembled WGS sequence"/>
</dbReference>